<evidence type="ECO:0000313" key="3">
    <source>
        <dbReference type="Proteomes" id="UP001295444"/>
    </source>
</evidence>
<feature type="region of interest" description="Disordered" evidence="1">
    <location>
        <begin position="78"/>
        <end position="147"/>
    </location>
</feature>
<evidence type="ECO:0000256" key="1">
    <source>
        <dbReference type="SAM" id="MobiDB-lite"/>
    </source>
</evidence>
<dbReference type="AlphaFoldDB" id="A0AAD1RCT2"/>
<dbReference type="EMBL" id="OW240913">
    <property type="protein sequence ID" value="CAH2247982.1"/>
    <property type="molecule type" value="Genomic_DNA"/>
</dbReference>
<feature type="region of interest" description="Disordered" evidence="1">
    <location>
        <begin position="1"/>
        <end position="40"/>
    </location>
</feature>
<feature type="compositionally biased region" description="Polar residues" evidence="1">
    <location>
        <begin position="1"/>
        <end position="20"/>
    </location>
</feature>
<protein>
    <submittedName>
        <fullName evidence="2">Uncharacterized protein</fullName>
    </submittedName>
</protein>
<sequence>MQSNKMSDISGSATNATITPETLPESKTPAAIEVSQEQTDSEELHSLLDVAMTKAIFNAMGAISDNISHSITMALKSTQLPPTPTTNPLENKLVAPSGRKAAKKSCHLDDNASKTLQTERVRPVTDHVVAPQLRPPQKSAKSVRNWKRARALIESSESESEQEERERVR</sequence>
<feature type="compositionally biased region" description="Basic and acidic residues" evidence="1">
    <location>
        <begin position="106"/>
        <end position="125"/>
    </location>
</feature>
<evidence type="ECO:0000313" key="2">
    <source>
        <dbReference type="EMBL" id="CAH2247982.1"/>
    </source>
</evidence>
<accession>A0AAD1RCT2</accession>
<dbReference type="Proteomes" id="UP001295444">
    <property type="component" value="Chromosome 02"/>
</dbReference>
<name>A0AAD1RCT2_PELCU</name>
<gene>
    <name evidence="2" type="ORF">PECUL_23A013215</name>
</gene>
<keyword evidence="3" id="KW-1185">Reference proteome</keyword>
<reference evidence="2" key="1">
    <citation type="submission" date="2022-03" db="EMBL/GenBank/DDBJ databases">
        <authorList>
            <person name="Alioto T."/>
            <person name="Alioto T."/>
            <person name="Gomez Garrido J."/>
        </authorList>
    </citation>
    <scope>NUCLEOTIDE SEQUENCE</scope>
</reference>
<organism evidence="2 3">
    <name type="scientific">Pelobates cultripes</name>
    <name type="common">Western spadefoot toad</name>
    <dbReference type="NCBI Taxonomy" id="61616"/>
    <lineage>
        <taxon>Eukaryota</taxon>
        <taxon>Metazoa</taxon>
        <taxon>Chordata</taxon>
        <taxon>Craniata</taxon>
        <taxon>Vertebrata</taxon>
        <taxon>Euteleostomi</taxon>
        <taxon>Amphibia</taxon>
        <taxon>Batrachia</taxon>
        <taxon>Anura</taxon>
        <taxon>Pelobatoidea</taxon>
        <taxon>Pelobatidae</taxon>
        <taxon>Pelobates</taxon>
    </lineage>
</organism>
<proteinExistence type="predicted"/>